<keyword evidence="4" id="KW-1185">Reference proteome</keyword>
<evidence type="ECO:0000313" key="3">
    <source>
        <dbReference type="EMBL" id="AQP44057.1"/>
    </source>
</evidence>
<name>A0A1Q2CD87_9ACTN</name>
<dbReference type="InterPro" id="IPR002477">
    <property type="entry name" value="Peptidoglycan-bd-like"/>
</dbReference>
<reference evidence="3 4" key="1">
    <citation type="journal article" date="2016" name="Int. J. Syst. Evol. Microbiol.">
        <title>Tessaracoccus flavus sp. nov., isolated from the drainage system of a lindane-producing factory.</title>
        <authorList>
            <person name="Kumari R."/>
            <person name="Singh P."/>
            <person name="Schumann P."/>
            <person name="Lal R."/>
        </authorList>
    </citation>
    <scope>NUCLEOTIDE SEQUENCE [LARGE SCALE GENOMIC DNA]</scope>
    <source>
        <strain evidence="3 4">RP1T</strain>
    </source>
</reference>
<evidence type="ECO:0000259" key="2">
    <source>
        <dbReference type="Pfam" id="PF01471"/>
    </source>
</evidence>
<dbReference type="Gene3D" id="1.10.101.10">
    <property type="entry name" value="PGBD-like superfamily/PGBD"/>
    <property type="match status" value="1"/>
</dbReference>
<accession>A0A1Q2CD87</accession>
<organism evidence="3 4">
    <name type="scientific">Tessaracoccus flavus</name>
    <dbReference type="NCBI Taxonomy" id="1610493"/>
    <lineage>
        <taxon>Bacteria</taxon>
        <taxon>Bacillati</taxon>
        <taxon>Actinomycetota</taxon>
        <taxon>Actinomycetes</taxon>
        <taxon>Propionibacteriales</taxon>
        <taxon>Propionibacteriaceae</taxon>
        <taxon>Tessaracoccus</taxon>
    </lineage>
</organism>
<dbReference type="InterPro" id="IPR036366">
    <property type="entry name" value="PGBDSf"/>
</dbReference>
<proteinExistence type="predicted"/>
<feature type="domain" description="Peptidoglycan binding-like" evidence="2">
    <location>
        <begin position="132"/>
        <end position="172"/>
    </location>
</feature>
<keyword evidence="1" id="KW-0175">Coiled coil</keyword>
<dbReference type="InterPro" id="IPR036365">
    <property type="entry name" value="PGBD-like_sf"/>
</dbReference>
<feature type="coiled-coil region" evidence="1">
    <location>
        <begin position="233"/>
        <end position="260"/>
    </location>
</feature>
<evidence type="ECO:0000313" key="4">
    <source>
        <dbReference type="Proteomes" id="UP000188324"/>
    </source>
</evidence>
<dbReference type="EMBL" id="CP019605">
    <property type="protein sequence ID" value="AQP44057.1"/>
    <property type="molecule type" value="Genomic_DNA"/>
</dbReference>
<protein>
    <recommendedName>
        <fullName evidence="2">Peptidoglycan binding-like domain-containing protein</fullName>
    </recommendedName>
</protein>
<sequence length="447" mass="46597">MRSLVRKRPLLAMTLPAMLMLIIGMLAGQLVRSPDQVAADAAPPAPATLTSRVALGKIQRTESADARLEQTQIALVSPAIPTSAARPIVSALWVDVGDEVTQGDALLDVGGRPTFLMPGRVAAYRALGPGMNGPDVTQLQVGLRSLGYSVEEGETTFGASTKSAVTRFYEDRGYSVVEVGGEELKAAEDAFTAADRAAATAETALRRAKRDYDHAVEAAEALGPAERPTLDGVDDATSAVEFAHEDLEAAREAVNTARAAAGPQIPLGEVAFLVFLPVTVDKISVVVGREVGEGTVQLAAGPLSAIATFPRPVGDAVSIDNHATLIAPDGERWEGVVSNVKLVSETESESDDRVEVTVSLNVPIEIPSGSTMRVNVATFTSPFDQLMVPEAALVTSADGETRVRVEKGQEVRDVVVTVGESGDGMVAVTPVTEGTLAEGDLVVIGVG</sequence>
<dbReference type="Proteomes" id="UP000188324">
    <property type="component" value="Chromosome"/>
</dbReference>
<dbReference type="STRING" id="1610493.RPIT_03865"/>
<gene>
    <name evidence="3" type="ORF">RPIT_03865</name>
</gene>
<dbReference type="KEGG" id="tfl:RPIT_03865"/>
<dbReference type="AlphaFoldDB" id="A0A1Q2CD87"/>
<dbReference type="SUPFAM" id="SSF47090">
    <property type="entry name" value="PGBD-like"/>
    <property type="match status" value="1"/>
</dbReference>
<dbReference type="Gene3D" id="2.40.420.20">
    <property type="match status" value="1"/>
</dbReference>
<evidence type="ECO:0000256" key="1">
    <source>
        <dbReference type="SAM" id="Coils"/>
    </source>
</evidence>
<dbReference type="Pfam" id="PF01471">
    <property type="entry name" value="PG_binding_1"/>
    <property type="match status" value="1"/>
</dbReference>